<organism evidence="5 6">
    <name type="scientific">Salarias fasciatus</name>
    <name type="common">Jewelled blenny</name>
    <name type="synonym">Blennius fasciatus</name>
    <dbReference type="NCBI Taxonomy" id="181472"/>
    <lineage>
        <taxon>Eukaryota</taxon>
        <taxon>Metazoa</taxon>
        <taxon>Chordata</taxon>
        <taxon>Craniata</taxon>
        <taxon>Vertebrata</taxon>
        <taxon>Euteleostomi</taxon>
        <taxon>Actinopterygii</taxon>
        <taxon>Neopterygii</taxon>
        <taxon>Teleostei</taxon>
        <taxon>Neoteleostei</taxon>
        <taxon>Acanthomorphata</taxon>
        <taxon>Ovalentaria</taxon>
        <taxon>Blenniimorphae</taxon>
        <taxon>Blenniiformes</taxon>
        <taxon>Blennioidei</taxon>
        <taxon>Blenniidae</taxon>
        <taxon>Salariinae</taxon>
        <taxon>Salarias</taxon>
    </lineage>
</organism>
<dbReference type="AlphaFoldDB" id="A0A672GPF8"/>
<dbReference type="InterPro" id="IPR009057">
    <property type="entry name" value="Homeodomain-like_sf"/>
</dbReference>
<reference evidence="5" key="2">
    <citation type="submission" date="2025-08" db="UniProtKB">
        <authorList>
            <consortium name="Ensembl"/>
        </authorList>
    </citation>
    <scope>IDENTIFICATION</scope>
</reference>
<evidence type="ECO:0000313" key="5">
    <source>
        <dbReference type="Ensembl" id="ENSSFAP00005020147.1"/>
    </source>
</evidence>
<dbReference type="Gene3D" id="1.10.10.60">
    <property type="entry name" value="Homeodomain-like"/>
    <property type="match status" value="1"/>
</dbReference>
<reference evidence="5" key="3">
    <citation type="submission" date="2025-09" db="UniProtKB">
        <authorList>
            <consortium name="Ensembl"/>
        </authorList>
    </citation>
    <scope>IDENTIFICATION</scope>
</reference>
<evidence type="ECO:0000256" key="2">
    <source>
        <dbReference type="PROSITE-ProRule" id="PRU00108"/>
    </source>
</evidence>
<keyword evidence="2 3" id="KW-0238">DNA-binding</keyword>
<dbReference type="Ensembl" id="ENSSFAT00005020938.1">
    <property type="protein sequence ID" value="ENSSFAP00005020147.1"/>
    <property type="gene ID" value="ENSSFAG00005010502.1"/>
</dbReference>
<reference evidence="5" key="1">
    <citation type="submission" date="2019-06" db="EMBL/GenBank/DDBJ databases">
        <authorList>
            <consortium name="Wellcome Sanger Institute Data Sharing"/>
        </authorList>
    </citation>
    <scope>NUCLEOTIDE SEQUENCE [LARGE SCALE GENOMIC DNA]</scope>
</reference>
<dbReference type="GO" id="GO:0000977">
    <property type="term" value="F:RNA polymerase II transcription regulatory region sequence-specific DNA binding"/>
    <property type="evidence" value="ECO:0007669"/>
    <property type="project" value="TreeGrafter"/>
</dbReference>
<dbReference type="CDD" id="cd00086">
    <property type="entry name" value="homeodomain"/>
    <property type="match status" value="1"/>
</dbReference>
<keyword evidence="6" id="KW-1185">Reference proteome</keyword>
<proteinExistence type="predicted"/>
<comment type="subcellular location">
    <subcellularLocation>
        <location evidence="1 2 3">Nucleus</location>
    </subcellularLocation>
</comment>
<feature type="domain" description="Homeobox" evidence="4">
    <location>
        <begin position="127"/>
        <end position="183"/>
    </location>
</feature>
<dbReference type="PROSITE" id="PS50071">
    <property type="entry name" value="HOMEOBOX_2"/>
    <property type="match status" value="1"/>
</dbReference>
<evidence type="ECO:0000256" key="1">
    <source>
        <dbReference type="ARBA" id="ARBA00004123"/>
    </source>
</evidence>
<protein>
    <recommendedName>
        <fullName evidence="4">Homeobox domain-containing protein</fullName>
    </recommendedName>
</protein>
<dbReference type="InterPro" id="IPR050649">
    <property type="entry name" value="Paired_Homeobox_TFs"/>
</dbReference>
<accession>A0A672GPF8</accession>
<evidence type="ECO:0000259" key="4">
    <source>
        <dbReference type="PROSITE" id="PS50071"/>
    </source>
</evidence>
<keyword evidence="2 3" id="KW-0539">Nucleus</keyword>
<dbReference type="PANTHER" id="PTHR24329:SF340">
    <property type="entry name" value="ARISTALESS RELATED HOMEOBOX"/>
    <property type="match status" value="1"/>
</dbReference>
<evidence type="ECO:0000256" key="3">
    <source>
        <dbReference type="RuleBase" id="RU000682"/>
    </source>
</evidence>
<dbReference type="GO" id="GO:0000981">
    <property type="term" value="F:DNA-binding transcription factor activity, RNA polymerase II-specific"/>
    <property type="evidence" value="ECO:0007669"/>
    <property type="project" value="TreeGrafter"/>
</dbReference>
<dbReference type="SMART" id="SM00389">
    <property type="entry name" value="HOX"/>
    <property type="match status" value="1"/>
</dbReference>
<dbReference type="SUPFAM" id="SSF46689">
    <property type="entry name" value="Homeodomain-like"/>
    <property type="match status" value="1"/>
</dbReference>
<keyword evidence="2 3" id="KW-0371">Homeobox</keyword>
<dbReference type="Pfam" id="PF00046">
    <property type="entry name" value="Homeodomain"/>
    <property type="match status" value="1"/>
</dbReference>
<sequence length="197" mass="22673">MLRGNLSRQLEYLIPLRRFSDGHHVSEKRAEFITAVLSSKTTANSQTIIHVQVCFLILMPHANTKMDTNAFMFPLSTETSQIQILEESSKATTVFKSESQRGGTGRARWCSEHPDDQNDADLFAGQRKKRQTRVTFTPRQVQELEKVFQQTHYPDVLTRDQLASRLLLTEGRIQVGHVGLRFRPLCCHSKYYSCWTD</sequence>
<name>A0A672GPF8_SALFA</name>
<feature type="DNA-binding region" description="Homeobox" evidence="2">
    <location>
        <begin position="129"/>
        <end position="184"/>
    </location>
</feature>
<dbReference type="InterPro" id="IPR001356">
    <property type="entry name" value="HD"/>
</dbReference>
<dbReference type="InParanoid" id="A0A672GPF8"/>
<evidence type="ECO:0000313" key="6">
    <source>
        <dbReference type="Proteomes" id="UP000472267"/>
    </source>
</evidence>
<dbReference type="Proteomes" id="UP000472267">
    <property type="component" value="Chromosome 7"/>
</dbReference>
<dbReference type="PANTHER" id="PTHR24329">
    <property type="entry name" value="HOMEOBOX PROTEIN ARISTALESS"/>
    <property type="match status" value="1"/>
</dbReference>
<dbReference type="GO" id="GO:0005634">
    <property type="term" value="C:nucleus"/>
    <property type="evidence" value="ECO:0007669"/>
    <property type="project" value="UniProtKB-SubCell"/>
</dbReference>